<dbReference type="EMBL" id="GG692432">
    <property type="protein sequence ID" value="EER37908.1"/>
    <property type="molecule type" value="Genomic_DNA"/>
</dbReference>
<sequence length="129" mass="13803">MEVEGWFREPVAQTTPPHVMNLISGHGNYEATRAKSSITTSPLVGKRGRIIRSNPSNNPTQTHSTMRAGLGSTTLLPLVIGGLESSRLPNHQSPPSWFTECALAGDITLIQTCDSMLAHPTAVALTRAS</sequence>
<dbReference type="Proteomes" id="UP000002624">
    <property type="component" value="Unassembled WGS sequence"/>
</dbReference>
<evidence type="ECO:0000313" key="1">
    <source>
        <dbReference type="EMBL" id="EER37908.1"/>
    </source>
</evidence>
<dbReference type="VEuPathDB" id="FungiDB:HCDG_07643"/>
<name>C6HN62_AJECH</name>
<protein>
    <submittedName>
        <fullName evidence="1">Uncharacterized protein</fullName>
    </submittedName>
</protein>
<dbReference type="HOGENOM" id="CLU_1948203_0_0_1"/>
<dbReference type="AlphaFoldDB" id="C6HN62"/>
<proteinExistence type="predicted"/>
<accession>C6HN62</accession>
<evidence type="ECO:0000313" key="2">
    <source>
        <dbReference type="Proteomes" id="UP000002624"/>
    </source>
</evidence>
<organism evidence="1 2">
    <name type="scientific">Ajellomyces capsulatus (strain H143)</name>
    <name type="common">Darling's disease fungus</name>
    <name type="synonym">Histoplasma capsulatum</name>
    <dbReference type="NCBI Taxonomy" id="544712"/>
    <lineage>
        <taxon>Eukaryota</taxon>
        <taxon>Fungi</taxon>
        <taxon>Dikarya</taxon>
        <taxon>Ascomycota</taxon>
        <taxon>Pezizomycotina</taxon>
        <taxon>Eurotiomycetes</taxon>
        <taxon>Eurotiomycetidae</taxon>
        <taxon>Onygenales</taxon>
        <taxon>Ajellomycetaceae</taxon>
        <taxon>Histoplasma</taxon>
    </lineage>
</organism>
<gene>
    <name evidence="1" type="ORF">HCDG_07643</name>
</gene>
<reference evidence="2" key="1">
    <citation type="submission" date="2009-05" db="EMBL/GenBank/DDBJ databases">
        <title>The genome sequence of Ajellomyces capsulatus strain H143.</title>
        <authorList>
            <person name="Champion M."/>
            <person name="Cuomo C.A."/>
            <person name="Ma L.-J."/>
            <person name="Henn M.R."/>
            <person name="Sil A."/>
            <person name="Goldman B."/>
            <person name="Young S.K."/>
            <person name="Kodira C.D."/>
            <person name="Zeng Q."/>
            <person name="Koehrsen M."/>
            <person name="Alvarado L."/>
            <person name="Berlin A.M."/>
            <person name="Borenstein D."/>
            <person name="Chen Z."/>
            <person name="Engels R."/>
            <person name="Freedman E."/>
            <person name="Gellesch M."/>
            <person name="Goldberg J."/>
            <person name="Griggs A."/>
            <person name="Gujja S."/>
            <person name="Heiman D.I."/>
            <person name="Hepburn T.A."/>
            <person name="Howarth C."/>
            <person name="Jen D."/>
            <person name="Larson L."/>
            <person name="Lewis B."/>
            <person name="Mehta T."/>
            <person name="Park D."/>
            <person name="Pearson M."/>
            <person name="Roberts A."/>
            <person name="Saif S."/>
            <person name="Shea T.D."/>
            <person name="Shenoy N."/>
            <person name="Sisk P."/>
            <person name="Stolte C."/>
            <person name="Sykes S."/>
            <person name="Walk T."/>
            <person name="White J."/>
            <person name="Yandava C."/>
            <person name="Klein B."/>
            <person name="McEwen J.G."/>
            <person name="Puccia R."/>
            <person name="Goldman G.H."/>
            <person name="Felipe M.S."/>
            <person name="Nino-Vega G."/>
            <person name="San-Blas G."/>
            <person name="Taylor J.W."/>
            <person name="Mendoza L."/>
            <person name="Galagan J.E."/>
            <person name="Nusbaum C."/>
            <person name="Birren B.W."/>
        </authorList>
    </citation>
    <scope>NUCLEOTIDE SEQUENCE [LARGE SCALE GENOMIC DNA]</scope>
    <source>
        <strain evidence="2">H143</strain>
    </source>
</reference>